<gene>
    <name evidence="1" type="ORF">PXEA_LOCUS16867</name>
</gene>
<protein>
    <submittedName>
        <fullName evidence="1">Uncharacterized protein</fullName>
    </submittedName>
</protein>
<evidence type="ECO:0000313" key="2">
    <source>
        <dbReference type="Proteomes" id="UP000784294"/>
    </source>
</evidence>
<comment type="caution">
    <text evidence="1">The sequence shown here is derived from an EMBL/GenBank/DDBJ whole genome shotgun (WGS) entry which is preliminary data.</text>
</comment>
<organism evidence="1 2">
    <name type="scientific">Protopolystoma xenopodis</name>
    <dbReference type="NCBI Taxonomy" id="117903"/>
    <lineage>
        <taxon>Eukaryota</taxon>
        <taxon>Metazoa</taxon>
        <taxon>Spiralia</taxon>
        <taxon>Lophotrochozoa</taxon>
        <taxon>Platyhelminthes</taxon>
        <taxon>Monogenea</taxon>
        <taxon>Polyopisthocotylea</taxon>
        <taxon>Polystomatidea</taxon>
        <taxon>Polystomatidae</taxon>
        <taxon>Protopolystoma</taxon>
    </lineage>
</organism>
<reference evidence="1" key="1">
    <citation type="submission" date="2018-11" db="EMBL/GenBank/DDBJ databases">
        <authorList>
            <consortium name="Pathogen Informatics"/>
        </authorList>
    </citation>
    <scope>NUCLEOTIDE SEQUENCE</scope>
</reference>
<name>A0A448WYM8_9PLAT</name>
<dbReference type="Proteomes" id="UP000784294">
    <property type="component" value="Unassembled WGS sequence"/>
</dbReference>
<feature type="non-terminal residue" evidence="1">
    <location>
        <position position="1"/>
    </location>
</feature>
<dbReference type="AlphaFoldDB" id="A0A448WYM8"/>
<keyword evidence="2" id="KW-1185">Reference proteome</keyword>
<accession>A0A448WYM8</accession>
<dbReference type="EMBL" id="CAAALY010061851">
    <property type="protein sequence ID" value="VEL23427.1"/>
    <property type="molecule type" value="Genomic_DNA"/>
</dbReference>
<evidence type="ECO:0000313" key="1">
    <source>
        <dbReference type="EMBL" id="VEL23427.1"/>
    </source>
</evidence>
<sequence length="140" mass="16039">AYHDLVGYFKLTQHACRQEKLLHESEVCSVATVALSDIESVNDCIRRRNSGIVISLLDIKSMFVKETYELYGSTRFLLHTYGFSPPSALELGPLERPMEAIRNTNLTRMIEDATLWVWFVCSVGRRDTSTVCHERSLVKR</sequence>
<proteinExistence type="predicted"/>